<evidence type="ECO:0000313" key="7">
    <source>
        <dbReference type="EMBL" id="RVW30386.1"/>
    </source>
</evidence>
<evidence type="ECO:0000256" key="3">
    <source>
        <dbReference type="ARBA" id="ARBA00022786"/>
    </source>
</evidence>
<reference evidence="7 8" key="1">
    <citation type="journal article" date="2018" name="PLoS Genet.">
        <title>Population sequencing reveals clonal diversity and ancestral inbreeding in the grapevine cultivar Chardonnay.</title>
        <authorList>
            <person name="Roach M.J."/>
            <person name="Johnson D.L."/>
            <person name="Bohlmann J."/>
            <person name="van Vuuren H.J."/>
            <person name="Jones S.J."/>
            <person name="Pretorius I.S."/>
            <person name="Schmidt S.A."/>
            <person name="Borneman A.R."/>
        </authorList>
    </citation>
    <scope>NUCLEOTIDE SEQUENCE [LARGE SCALE GENOMIC DNA]</scope>
    <source>
        <strain evidence="8">cv. Chardonnay</strain>
        <tissue evidence="7">Leaf</tissue>
    </source>
</reference>
<name>A0A438D4N5_VITVI</name>
<gene>
    <name evidence="7" type="ORF">CK203_111798</name>
</gene>
<dbReference type="GO" id="GO:1904294">
    <property type="term" value="P:positive regulation of ERAD pathway"/>
    <property type="evidence" value="ECO:0007669"/>
    <property type="project" value="InterPro"/>
</dbReference>
<evidence type="ECO:0000256" key="5">
    <source>
        <dbReference type="ARBA" id="ARBA00023136"/>
    </source>
</evidence>
<organism evidence="7 8">
    <name type="scientific">Vitis vinifera</name>
    <name type="common">Grape</name>
    <dbReference type="NCBI Taxonomy" id="29760"/>
    <lineage>
        <taxon>Eukaryota</taxon>
        <taxon>Viridiplantae</taxon>
        <taxon>Streptophyta</taxon>
        <taxon>Embryophyta</taxon>
        <taxon>Tracheophyta</taxon>
        <taxon>Spermatophyta</taxon>
        <taxon>Magnoliopsida</taxon>
        <taxon>eudicotyledons</taxon>
        <taxon>Gunneridae</taxon>
        <taxon>Pentapetalae</taxon>
        <taxon>rosids</taxon>
        <taxon>Vitales</taxon>
        <taxon>Vitaceae</taxon>
        <taxon>Viteae</taxon>
        <taxon>Vitis</taxon>
    </lineage>
</organism>
<dbReference type="AlphaFoldDB" id="A0A438D4N5"/>
<dbReference type="Proteomes" id="UP000288805">
    <property type="component" value="Unassembled WGS sequence"/>
</dbReference>
<feature type="compositionally biased region" description="Low complexity" evidence="6">
    <location>
        <begin position="206"/>
        <end position="216"/>
    </location>
</feature>
<proteinExistence type="predicted"/>
<sequence length="263" mass="27949">MSNLKNSDKGFCFGSNATLCIDFSAIGIKEFEIRVLLVDSRWGRVKALVQMEAPGGNYRGSSEIGNGNSRRYGMQLSASNIIQAPLSALLEYSGLLRGRSSHQETESLIYGSGFRDRVEESAPVSNGGEVSIRIIGAGEQENERVGAGLASLAVGPVRDNEASVQQIAGQGSGTVTLEGHGQGQGESRAGEGISQSGNGNGDGEAADGAGANGRDSSYQRYDIQQAARWIEQVLPFTLLLLVVFIRQHLQGIIPYLFQCSSSF</sequence>
<dbReference type="GO" id="GO:0061630">
    <property type="term" value="F:ubiquitin protein ligase activity"/>
    <property type="evidence" value="ECO:0007669"/>
    <property type="project" value="InterPro"/>
</dbReference>
<evidence type="ECO:0000256" key="4">
    <source>
        <dbReference type="ARBA" id="ARBA00022989"/>
    </source>
</evidence>
<evidence type="ECO:0000256" key="2">
    <source>
        <dbReference type="ARBA" id="ARBA00022692"/>
    </source>
</evidence>
<dbReference type="InterPro" id="IPR044235">
    <property type="entry name" value="RNFT1/2"/>
</dbReference>
<dbReference type="EMBL" id="QGNW01001799">
    <property type="protein sequence ID" value="RVW30386.1"/>
    <property type="molecule type" value="Genomic_DNA"/>
</dbReference>
<evidence type="ECO:0000256" key="6">
    <source>
        <dbReference type="SAM" id="MobiDB-lite"/>
    </source>
</evidence>
<dbReference type="PANTHER" id="PTHR15860:SF27">
    <property type="entry name" value="RING_U-BOX SUPERFAMILY PROTEIN"/>
    <property type="match status" value="1"/>
</dbReference>
<evidence type="ECO:0000313" key="8">
    <source>
        <dbReference type="Proteomes" id="UP000288805"/>
    </source>
</evidence>
<evidence type="ECO:0000256" key="1">
    <source>
        <dbReference type="ARBA" id="ARBA00004141"/>
    </source>
</evidence>
<protein>
    <submittedName>
        <fullName evidence="7">Uncharacterized protein</fullName>
    </submittedName>
</protein>
<feature type="region of interest" description="Disordered" evidence="6">
    <location>
        <begin position="173"/>
        <end position="216"/>
    </location>
</feature>
<dbReference type="PANTHER" id="PTHR15860">
    <property type="entry name" value="UNCHARACTERIZED RING FINGER-CONTAINING PROTEIN"/>
    <property type="match status" value="1"/>
</dbReference>
<keyword evidence="4" id="KW-1133">Transmembrane helix</keyword>
<keyword evidence="5" id="KW-0472">Membrane</keyword>
<dbReference type="GO" id="GO:0016020">
    <property type="term" value="C:membrane"/>
    <property type="evidence" value="ECO:0007669"/>
    <property type="project" value="UniProtKB-SubCell"/>
</dbReference>
<accession>A0A438D4N5</accession>
<keyword evidence="2" id="KW-0812">Transmembrane</keyword>
<keyword evidence="3" id="KW-0833">Ubl conjugation pathway</keyword>
<comment type="subcellular location">
    <subcellularLocation>
        <location evidence="1">Membrane</location>
        <topology evidence="1">Multi-pass membrane protein</topology>
    </subcellularLocation>
</comment>
<comment type="caution">
    <text evidence="7">The sequence shown here is derived from an EMBL/GenBank/DDBJ whole genome shotgun (WGS) entry which is preliminary data.</text>
</comment>